<accession>A0A6J5MYI2</accession>
<name>A0A6J5MYI2_9CAUD</name>
<dbReference type="Gene3D" id="3.30.420.240">
    <property type="match status" value="1"/>
</dbReference>
<evidence type="ECO:0000256" key="1">
    <source>
        <dbReference type="SAM" id="MobiDB-lite"/>
    </source>
</evidence>
<dbReference type="InterPro" id="IPR027417">
    <property type="entry name" value="P-loop_NTPase"/>
</dbReference>
<evidence type="ECO:0000313" key="2">
    <source>
        <dbReference type="EMBL" id="CAB4151924.1"/>
    </source>
</evidence>
<organism evidence="2">
    <name type="scientific">uncultured Caudovirales phage</name>
    <dbReference type="NCBI Taxonomy" id="2100421"/>
    <lineage>
        <taxon>Viruses</taxon>
        <taxon>Duplodnaviria</taxon>
        <taxon>Heunggongvirae</taxon>
        <taxon>Uroviricota</taxon>
        <taxon>Caudoviricetes</taxon>
        <taxon>Peduoviridae</taxon>
        <taxon>Maltschvirus</taxon>
        <taxon>Maltschvirus maltsch</taxon>
    </lineage>
</organism>
<sequence>MDNFPAVYWLPVAGCGLRDDPPFARGGGGGCSCTQTDIAMSSPTPLPPTAQKRSPKKNSNDLVTNNPFVEFVKLYKNNPVLFVKEVLNTEPDAWQIEFLNHIAAGHRRISVRSGHGVGKSTASAWAMIWYLFLRFPVKVVVTAPTSSQLYDALFAEVKRWVKVLPPMLADQLEVKQDRIEVKDANNEAFISARTSRAEQPEALQGVHSDNVMLVADEASGVPEKVFEAASGSMSGHNAVTLLLGNPVRSSGFFFDTHNRLAGDWVTMRVSCADSPRVSEAYIEEMKSRYGEESNAYRIRVLGEFPRSDEDTVIPMELLDLAMNRDVEASPYAPLVWGLDVARFGSDRSALCKRRGNAVIEPIKTWKNLDLMQLTGAVVAEFEALPPSDRPEEILVDSIGLGAGVVDRLKELNLPARGINVSESPAMGGTYRNLKAELWYKAKAWLEQRDCRLPKDELLVAELATVRYMFTSNGKIQIESKDDIKKRGLASPDKADAFCLTFASDAVIGMMGSKSSTKWNKPLKRNLSRVA</sequence>
<protein>
    <recommendedName>
        <fullName evidence="3">Helicase domain containing protein</fullName>
    </recommendedName>
</protein>
<proteinExistence type="predicted"/>
<dbReference type="SUPFAM" id="SSF52540">
    <property type="entry name" value="P-loop containing nucleoside triphosphate hydrolases"/>
    <property type="match status" value="1"/>
</dbReference>
<feature type="region of interest" description="Disordered" evidence="1">
    <location>
        <begin position="42"/>
        <end position="61"/>
    </location>
</feature>
<evidence type="ECO:0008006" key="3">
    <source>
        <dbReference type="Google" id="ProtNLM"/>
    </source>
</evidence>
<dbReference type="Gene3D" id="3.40.50.300">
    <property type="entry name" value="P-loop containing nucleotide triphosphate hydrolases"/>
    <property type="match status" value="1"/>
</dbReference>
<gene>
    <name evidence="2" type="ORF">UFOVP588_38</name>
</gene>
<reference evidence="2" key="1">
    <citation type="submission" date="2020-04" db="EMBL/GenBank/DDBJ databases">
        <authorList>
            <person name="Chiriac C."/>
            <person name="Salcher M."/>
            <person name="Ghai R."/>
            <person name="Kavagutti S V."/>
        </authorList>
    </citation>
    <scope>NUCLEOTIDE SEQUENCE</scope>
</reference>
<dbReference type="EMBL" id="LR796561">
    <property type="protein sequence ID" value="CAB4151924.1"/>
    <property type="molecule type" value="Genomic_DNA"/>
</dbReference>